<dbReference type="Proteomes" id="UP000663814">
    <property type="component" value="Unassembled WGS sequence"/>
</dbReference>
<dbReference type="RefSeq" id="WP_205311794.1">
    <property type="nucleotide sequence ID" value="NZ_JAERPS020000006.1"/>
</dbReference>
<keyword evidence="5 7" id="KW-1133">Transmembrane helix</keyword>
<feature type="transmembrane region" description="Helical" evidence="7">
    <location>
        <begin position="513"/>
        <end position="531"/>
    </location>
</feature>
<dbReference type="SUPFAM" id="SSF116726">
    <property type="entry name" value="TrkA C-terminal domain-like"/>
    <property type="match status" value="2"/>
</dbReference>
<proteinExistence type="predicted"/>
<dbReference type="Gene3D" id="3.30.70.1450">
    <property type="entry name" value="Regulator of K+ conductance, C-terminal domain"/>
    <property type="match status" value="2"/>
</dbReference>
<feature type="transmembrane region" description="Helical" evidence="7">
    <location>
        <begin position="383"/>
        <end position="416"/>
    </location>
</feature>
<keyword evidence="6 7" id="KW-0472">Membrane</keyword>
<evidence type="ECO:0000313" key="10">
    <source>
        <dbReference type="Proteomes" id="UP000663814"/>
    </source>
</evidence>
<feature type="transmembrane region" description="Helical" evidence="7">
    <location>
        <begin position="167"/>
        <end position="194"/>
    </location>
</feature>
<dbReference type="PANTHER" id="PTHR43652">
    <property type="entry name" value="BASIC AMINO ACID ANTIPORTER YFCC-RELATED"/>
    <property type="match status" value="1"/>
</dbReference>
<keyword evidence="3 7" id="KW-0812">Transmembrane</keyword>
<feature type="domain" description="RCK C-terminal" evidence="8">
    <location>
        <begin position="281"/>
        <end position="367"/>
    </location>
</feature>
<keyword evidence="4" id="KW-0677">Repeat</keyword>
<dbReference type="InterPro" id="IPR004680">
    <property type="entry name" value="Cit_transptr-like_dom"/>
</dbReference>
<dbReference type="Pfam" id="PF02080">
    <property type="entry name" value="TrkA_C"/>
    <property type="match status" value="2"/>
</dbReference>
<dbReference type="EMBL" id="JAERPS020000006">
    <property type="protein sequence ID" value="MBZ9613085.1"/>
    <property type="molecule type" value="Genomic_DNA"/>
</dbReference>
<dbReference type="InterPro" id="IPR036721">
    <property type="entry name" value="RCK_C_sf"/>
</dbReference>
<evidence type="ECO:0000256" key="5">
    <source>
        <dbReference type="ARBA" id="ARBA00022989"/>
    </source>
</evidence>
<reference evidence="9 10" key="1">
    <citation type="submission" date="2021-08" db="EMBL/GenBank/DDBJ databases">
        <title>Rheinheimera aquimaris sp. nov., isolated from seawater of the East Sea in Korea.</title>
        <authorList>
            <person name="Kim K.H."/>
            <person name="Wenting R."/>
            <person name="Kim K.R."/>
            <person name="Jeon C.O."/>
        </authorList>
    </citation>
    <scope>NUCLEOTIDE SEQUENCE [LARGE SCALE GENOMIC DNA]</scope>
    <source>
        <strain evidence="9 10">MA-13</strain>
    </source>
</reference>
<dbReference type="PROSITE" id="PS51202">
    <property type="entry name" value="RCK_C"/>
    <property type="match status" value="2"/>
</dbReference>
<comment type="subcellular location">
    <subcellularLocation>
        <location evidence="1">Membrane</location>
        <topology evidence="1">Multi-pass membrane protein</topology>
    </subcellularLocation>
</comment>
<evidence type="ECO:0000256" key="1">
    <source>
        <dbReference type="ARBA" id="ARBA00004141"/>
    </source>
</evidence>
<dbReference type="InterPro" id="IPR051679">
    <property type="entry name" value="DASS-Related_Transporters"/>
</dbReference>
<organism evidence="9 10">
    <name type="scientific">Rheinheimera maricola</name>
    <dbReference type="NCBI Taxonomy" id="2793282"/>
    <lineage>
        <taxon>Bacteria</taxon>
        <taxon>Pseudomonadati</taxon>
        <taxon>Pseudomonadota</taxon>
        <taxon>Gammaproteobacteria</taxon>
        <taxon>Chromatiales</taxon>
        <taxon>Chromatiaceae</taxon>
        <taxon>Rheinheimera</taxon>
    </lineage>
</organism>
<feature type="transmembrane region" description="Helical" evidence="7">
    <location>
        <begin position="551"/>
        <end position="571"/>
    </location>
</feature>
<evidence type="ECO:0000256" key="6">
    <source>
        <dbReference type="ARBA" id="ARBA00023136"/>
    </source>
</evidence>
<dbReference type="PANTHER" id="PTHR43652:SF2">
    <property type="entry name" value="BASIC AMINO ACID ANTIPORTER YFCC-RELATED"/>
    <property type="match status" value="1"/>
</dbReference>
<feature type="transmembrane region" description="Helical" evidence="7">
    <location>
        <begin position="6"/>
        <end position="22"/>
    </location>
</feature>
<evidence type="ECO:0000256" key="3">
    <source>
        <dbReference type="ARBA" id="ARBA00022692"/>
    </source>
</evidence>
<evidence type="ECO:0000313" key="9">
    <source>
        <dbReference type="EMBL" id="MBZ9613085.1"/>
    </source>
</evidence>
<evidence type="ECO:0000256" key="7">
    <source>
        <dbReference type="SAM" id="Phobius"/>
    </source>
</evidence>
<feature type="transmembrane region" description="Helical" evidence="7">
    <location>
        <begin position="51"/>
        <end position="70"/>
    </location>
</feature>
<evidence type="ECO:0000259" key="8">
    <source>
        <dbReference type="PROSITE" id="PS51202"/>
    </source>
</evidence>
<keyword evidence="2" id="KW-0813">Transport</keyword>
<feature type="transmembrane region" description="Helical" evidence="7">
    <location>
        <begin position="27"/>
        <end position="45"/>
    </location>
</feature>
<feature type="transmembrane region" description="Helical" evidence="7">
    <location>
        <begin position="91"/>
        <end position="116"/>
    </location>
</feature>
<keyword evidence="10" id="KW-1185">Reference proteome</keyword>
<feature type="transmembrane region" description="Helical" evidence="7">
    <location>
        <begin position="136"/>
        <end position="155"/>
    </location>
</feature>
<accession>A0ABS7XD34</accession>
<feature type="transmembrane region" description="Helical" evidence="7">
    <location>
        <begin position="428"/>
        <end position="446"/>
    </location>
</feature>
<evidence type="ECO:0000256" key="4">
    <source>
        <dbReference type="ARBA" id="ARBA00022737"/>
    </source>
</evidence>
<evidence type="ECO:0000256" key="2">
    <source>
        <dbReference type="ARBA" id="ARBA00022448"/>
    </source>
</evidence>
<feature type="transmembrane region" description="Helical" evidence="7">
    <location>
        <begin position="466"/>
        <end position="483"/>
    </location>
</feature>
<sequence>MAYQQYGVILLLLALVAALVFSKRSPALWFGGALLASYLVGWLPLDVALQNFANPSLITLLLLLLVSIGIEKSQLVSWLSRGFQGRRLSSVIARLSLSSALMSAFINNTAVVSTLMSTLRHHNHFSASKLLLPLSYSAILGGMLTLIGTSTNLIVNGFVQDTGHAGLGFFDFTLLGALVLAAGVVVLIIGSRWLPDNSKQSKQATPYYLSAHVRDDSQLIGKTVEQNQLRELQALYLAEIQRGNQRICPVTPDTVVSAGDELRFVGDIEAVSRLQQFPGLELLRQDQQQGELLEAVLSYSSRLVGKSLKQIRFRHEYDAVVIAVRRGHERLQGGLGDLMLHAGDVLILSVGKHFPGQHQLNQEFIYVNGLSIATPLPKRRSHWVLAGFVLALTLSLIDVLPLIKSLPVLLLAYVMGGAVSVNEIKNRFPLELWVIVGSAIGIAQLMIQTGVAAQVANGLVTLVDGYGAYGALVAVFVVTWLFTELVTNNAAAALTFPIAYAIAQNLGVDPVPFFMAVAFGASASFISPFGYQTNLMVYSAGNYQLRDYIRLGVPMALVYGAVVLIFLPLIYPF</sequence>
<dbReference type="Pfam" id="PF03600">
    <property type="entry name" value="CitMHS"/>
    <property type="match status" value="1"/>
</dbReference>
<feature type="domain" description="RCK C-terminal" evidence="8">
    <location>
        <begin position="196"/>
        <end position="280"/>
    </location>
</feature>
<comment type="caution">
    <text evidence="9">The sequence shown here is derived from an EMBL/GenBank/DDBJ whole genome shotgun (WGS) entry which is preliminary data.</text>
</comment>
<gene>
    <name evidence="9" type="ORF">I4W93_015960</name>
</gene>
<name>A0ABS7XD34_9GAMM</name>
<dbReference type="InterPro" id="IPR006037">
    <property type="entry name" value="RCK_C"/>
</dbReference>
<protein>
    <submittedName>
        <fullName evidence="9">Anion permease</fullName>
    </submittedName>
</protein>